<proteinExistence type="predicted"/>
<name>A0A3P8H1W8_HELPZ</name>
<protein>
    <recommendedName>
        <fullName evidence="2">MFS domain-containing protein</fullName>
    </recommendedName>
</protein>
<dbReference type="AlphaFoldDB" id="A0A3P8H1W8"/>
<evidence type="ECO:0000313" key="1">
    <source>
        <dbReference type="EMBL" id="VDP37346.1"/>
    </source>
</evidence>
<reference evidence="1" key="1">
    <citation type="submission" date="2018-11" db="EMBL/GenBank/DDBJ databases">
        <authorList>
            <consortium name="Pathogen Informatics"/>
        </authorList>
    </citation>
    <scope>NUCLEOTIDE SEQUENCE [LARGE SCALE GENOMIC DNA]</scope>
</reference>
<sequence>MPMLVLSFISLIGGVIAFVLPETLNRQLPSTIRESSERR</sequence>
<dbReference type="OrthoDB" id="5296287at2759"/>
<accession>A0A3P8H1W8</accession>
<dbReference type="EMBL" id="UZAH01034816">
    <property type="protein sequence ID" value="VDP37346.1"/>
    <property type="molecule type" value="Genomic_DNA"/>
</dbReference>
<evidence type="ECO:0008006" key="2">
    <source>
        <dbReference type="Google" id="ProtNLM"/>
    </source>
</evidence>
<organism evidence="1">
    <name type="scientific">Heligmosomoides polygyrus</name>
    <name type="common">Parasitic roundworm</name>
    <dbReference type="NCBI Taxonomy" id="6339"/>
    <lineage>
        <taxon>Eukaryota</taxon>
        <taxon>Metazoa</taxon>
        <taxon>Ecdysozoa</taxon>
        <taxon>Nematoda</taxon>
        <taxon>Chromadorea</taxon>
        <taxon>Rhabditida</taxon>
        <taxon>Rhabditina</taxon>
        <taxon>Rhabditomorpha</taxon>
        <taxon>Strongyloidea</taxon>
        <taxon>Heligmosomidae</taxon>
        <taxon>Heligmosomoides</taxon>
    </lineage>
</organism>
<gene>
    <name evidence="1" type="ORF">HPBE_LOCUS23220</name>
</gene>